<evidence type="ECO:0000256" key="2">
    <source>
        <dbReference type="SAM" id="Phobius"/>
    </source>
</evidence>
<organism evidence="3 4">
    <name type="scientific">Methylorubrum extorquens DSM 13060</name>
    <dbReference type="NCBI Taxonomy" id="882800"/>
    <lineage>
        <taxon>Bacteria</taxon>
        <taxon>Pseudomonadati</taxon>
        <taxon>Pseudomonadota</taxon>
        <taxon>Alphaproteobacteria</taxon>
        <taxon>Hyphomicrobiales</taxon>
        <taxon>Methylobacteriaceae</taxon>
        <taxon>Methylorubrum</taxon>
    </lineage>
</organism>
<name>H1KJ58_METEX</name>
<keyword evidence="2" id="KW-0812">Transmembrane</keyword>
<comment type="caution">
    <text evidence="3">The sequence shown here is derived from an EMBL/GenBank/DDBJ whole genome shotgun (WGS) entry which is preliminary data.</text>
</comment>
<evidence type="ECO:0000313" key="4">
    <source>
        <dbReference type="Proteomes" id="UP000004382"/>
    </source>
</evidence>
<dbReference type="AlphaFoldDB" id="H1KJ58"/>
<protein>
    <submittedName>
        <fullName evidence="3">Putative suppressor for copper-sensitivity B</fullName>
    </submittedName>
</protein>
<dbReference type="PROSITE" id="PS00194">
    <property type="entry name" value="THIOREDOXIN_1"/>
    <property type="match status" value="1"/>
</dbReference>
<proteinExistence type="predicted"/>
<dbReference type="Proteomes" id="UP000004382">
    <property type="component" value="Unassembled WGS sequence"/>
</dbReference>
<accession>H1KJ58</accession>
<reference evidence="3 4" key="1">
    <citation type="submission" date="2011-09" db="EMBL/GenBank/DDBJ databases">
        <title>The draft genome of Methylobacterium extorquens DSM 13060.</title>
        <authorList>
            <consortium name="US DOE Joint Genome Institute (JGI-PGF)"/>
            <person name="Lucas S."/>
            <person name="Han J."/>
            <person name="Lapidus A."/>
            <person name="Cheng J.-F."/>
            <person name="Goodwin L."/>
            <person name="Pitluck S."/>
            <person name="Peters L."/>
            <person name="Land M.L."/>
            <person name="Hauser L."/>
            <person name="Koskimaki J."/>
            <person name="Halonen O."/>
            <person name="Pirttila A."/>
            <person name="Frank C."/>
            <person name="Woyke T.J."/>
        </authorList>
    </citation>
    <scope>NUCLEOTIDE SEQUENCE [LARGE SCALE GENOMIC DNA]</scope>
    <source>
        <strain evidence="3 4">DSM 13060</strain>
    </source>
</reference>
<dbReference type="GO" id="GO:0045454">
    <property type="term" value="P:cell redox homeostasis"/>
    <property type="evidence" value="ECO:0007669"/>
    <property type="project" value="TreeGrafter"/>
</dbReference>
<feature type="transmembrane region" description="Helical" evidence="2">
    <location>
        <begin position="20"/>
        <end position="37"/>
    </location>
</feature>
<dbReference type="SUPFAM" id="SSF52833">
    <property type="entry name" value="Thioredoxin-like"/>
    <property type="match status" value="1"/>
</dbReference>
<feature type="transmembrane region" description="Helical" evidence="2">
    <location>
        <begin position="49"/>
        <end position="66"/>
    </location>
</feature>
<dbReference type="PATRIC" id="fig|882800.3.peg.2621"/>
<dbReference type="EMBL" id="AGJK01000062">
    <property type="protein sequence ID" value="EHP92437.1"/>
    <property type="molecule type" value="Genomic_DNA"/>
</dbReference>
<dbReference type="PANTHER" id="PTHR32234:SF3">
    <property type="entry name" value="SUPPRESSION OF COPPER SENSITIVITY PROTEIN"/>
    <property type="match status" value="1"/>
</dbReference>
<sequence length="206" mass="22163">MLDSFAWLTTVFAEVAGIPRAMGLAGILALLLGWLALGRRTRVPDRRRVLVTAALVLTLAPVTVWPRGFGPSPGARTEGGPWRAFVPEAIPALVAEGKVVVVDVTASWCLTCRLNDVTTLDRAENRARLSAPDTVAMRADWTQADPAILAFLRRFGRFGIPLVAVYGPGLPRGEALPALLTPATMRAAIVRAERENANKITTEFSP</sequence>
<dbReference type="Pfam" id="PF13899">
    <property type="entry name" value="Thioredoxin_7"/>
    <property type="match status" value="1"/>
</dbReference>
<keyword evidence="2" id="KW-0472">Membrane</keyword>
<dbReference type="InterPro" id="IPR035671">
    <property type="entry name" value="DsbD_gamma"/>
</dbReference>
<dbReference type="GO" id="GO:0015035">
    <property type="term" value="F:protein-disulfide reductase activity"/>
    <property type="evidence" value="ECO:0007669"/>
    <property type="project" value="TreeGrafter"/>
</dbReference>
<evidence type="ECO:0000313" key="3">
    <source>
        <dbReference type="EMBL" id="EHP92437.1"/>
    </source>
</evidence>
<dbReference type="RefSeq" id="WP_003600307.1">
    <property type="nucleotide sequence ID" value="NZ_AGJK01000062.1"/>
</dbReference>
<keyword evidence="1" id="KW-0676">Redox-active center</keyword>
<dbReference type="PANTHER" id="PTHR32234">
    <property type="entry name" value="THIOL:DISULFIDE INTERCHANGE PROTEIN DSBD"/>
    <property type="match status" value="1"/>
</dbReference>
<dbReference type="InterPro" id="IPR017937">
    <property type="entry name" value="Thioredoxin_CS"/>
</dbReference>
<evidence type="ECO:0000256" key="1">
    <source>
        <dbReference type="ARBA" id="ARBA00023284"/>
    </source>
</evidence>
<dbReference type="InterPro" id="IPR036249">
    <property type="entry name" value="Thioredoxin-like_sf"/>
</dbReference>
<gene>
    <name evidence="3" type="ORF">MetexDRAFT_2670</name>
</gene>
<dbReference type="Gene3D" id="3.40.30.10">
    <property type="entry name" value="Glutaredoxin"/>
    <property type="match status" value="1"/>
</dbReference>
<keyword evidence="2" id="KW-1133">Transmembrane helix</keyword>
<dbReference type="CDD" id="cd02953">
    <property type="entry name" value="DsbDgamma"/>
    <property type="match status" value="1"/>
</dbReference>